<dbReference type="InterPro" id="IPR001678">
    <property type="entry name" value="MeTrfase_RsmB-F_NOP2_dom"/>
</dbReference>
<keyword evidence="1 5" id="KW-0489">Methyltransferase</keyword>
<evidence type="ECO:0000313" key="7">
    <source>
        <dbReference type="EMBL" id="CAK9198269.1"/>
    </source>
</evidence>
<comment type="caution">
    <text evidence="5">Lacks conserved residue(s) required for the propagation of feature annotation.</text>
</comment>
<keyword evidence="3 5" id="KW-0949">S-adenosyl-L-methionine</keyword>
<evidence type="ECO:0000256" key="4">
    <source>
        <dbReference type="ARBA" id="ARBA00022884"/>
    </source>
</evidence>
<dbReference type="PANTHER" id="PTHR22807:SF16">
    <property type="entry name" value="SAM-DEPENDENT MTASE RSMB_NOP-TYPE DOMAIN-CONTAINING PROTEIN"/>
    <property type="match status" value="1"/>
</dbReference>
<keyword evidence="2 5" id="KW-0808">Transferase</keyword>
<feature type="domain" description="SAM-dependent MTase RsmB/NOP-type" evidence="6">
    <location>
        <begin position="22"/>
        <end position="400"/>
    </location>
</feature>
<dbReference type="InterPro" id="IPR023267">
    <property type="entry name" value="RCMT"/>
</dbReference>
<dbReference type="InterPro" id="IPR049560">
    <property type="entry name" value="MeTrfase_RsmB-F_NOP2_cat"/>
</dbReference>
<name>A0ABP0TNA1_9BRYO</name>
<protein>
    <recommendedName>
        <fullName evidence="6">SAM-dependent MTase RsmB/NOP-type domain-containing protein</fullName>
    </recommendedName>
</protein>
<evidence type="ECO:0000256" key="2">
    <source>
        <dbReference type="ARBA" id="ARBA00022679"/>
    </source>
</evidence>
<dbReference type="PRINTS" id="PR02008">
    <property type="entry name" value="RCMTFAMILY"/>
</dbReference>
<feature type="binding site" evidence="5">
    <location>
        <position position="137"/>
    </location>
    <ligand>
        <name>S-adenosyl-L-methionine</name>
        <dbReference type="ChEBI" id="CHEBI:59789"/>
    </ligand>
</feature>
<keyword evidence="8" id="KW-1185">Reference proteome</keyword>
<dbReference type="Pfam" id="PF01189">
    <property type="entry name" value="Methyltr_RsmB-F"/>
    <property type="match status" value="2"/>
</dbReference>
<evidence type="ECO:0000256" key="5">
    <source>
        <dbReference type="PROSITE-ProRule" id="PRU01023"/>
    </source>
</evidence>
<dbReference type="Gene3D" id="3.40.50.150">
    <property type="entry name" value="Vaccinia Virus protein VP39"/>
    <property type="match status" value="1"/>
</dbReference>
<comment type="similarity">
    <text evidence="5">Belongs to the class I-like SAM-binding methyltransferase superfamily. RsmB/NOP family.</text>
</comment>
<feature type="binding site" evidence="5">
    <location>
        <position position="165"/>
    </location>
    <ligand>
        <name>S-adenosyl-L-methionine</name>
        <dbReference type="ChEBI" id="CHEBI:59789"/>
    </ligand>
</feature>
<proteinExistence type="inferred from homology"/>
<evidence type="ECO:0000259" key="6">
    <source>
        <dbReference type="PROSITE" id="PS51686"/>
    </source>
</evidence>
<organism evidence="7 8">
    <name type="scientific">Sphagnum troendelagicum</name>
    <dbReference type="NCBI Taxonomy" id="128251"/>
    <lineage>
        <taxon>Eukaryota</taxon>
        <taxon>Viridiplantae</taxon>
        <taxon>Streptophyta</taxon>
        <taxon>Embryophyta</taxon>
        <taxon>Bryophyta</taxon>
        <taxon>Sphagnophytina</taxon>
        <taxon>Sphagnopsida</taxon>
        <taxon>Sphagnales</taxon>
        <taxon>Sphagnaceae</taxon>
        <taxon>Sphagnum</taxon>
    </lineage>
</organism>
<evidence type="ECO:0000256" key="1">
    <source>
        <dbReference type="ARBA" id="ARBA00022603"/>
    </source>
</evidence>
<feature type="active site" description="Nucleophile" evidence="5">
    <location>
        <position position="337"/>
    </location>
</feature>
<dbReference type="PANTHER" id="PTHR22807">
    <property type="entry name" value="NOP2 YEAST -RELATED NOL1/NOP2/FMU SUN DOMAIN-CONTAINING"/>
    <property type="match status" value="1"/>
</dbReference>
<dbReference type="CDD" id="cd02440">
    <property type="entry name" value="AdoMet_MTases"/>
    <property type="match status" value="1"/>
</dbReference>
<dbReference type="SUPFAM" id="SSF53335">
    <property type="entry name" value="S-adenosyl-L-methionine-dependent methyltransferases"/>
    <property type="match status" value="1"/>
</dbReference>
<evidence type="ECO:0000256" key="3">
    <source>
        <dbReference type="ARBA" id="ARBA00022691"/>
    </source>
</evidence>
<reference evidence="7" key="1">
    <citation type="submission" date="2024-02" db="EMBL/GenBank/DDBJ databases">
        <authorList>
            <consortium name="ELIXIR-Norway"/>
            <consortium name="Elixir Norway"/>
        </authorList>
    </citation>
    <scope>NUCLEOTIDE SEQUENCE</scope>
</reference>
<sequence length="402" mass="44259">MADPSMPPLPAAFLRFLEQNQIDAAVYSAAHALPRYVRLKEQAVLELVEIEEELGVKLTRVAWLPGFFSLPPDAQIAGSCAYQQGKLYGIDAASGAAVAALEVSHCDHVLDLCAAPGAKLCMVAELLGASGSLTAVDIAQPRLAACRTMLQKYGLGSRIRLYLGDGTTFSLLPLKETTKLPDFHLGAEGEISTDSRLEVLKYYGEWRPGKSRKQKRATKLAKHLGIPVQRGDEPELFFYGKESGVVGMKVVDLPQSKCMHSEATLQDGYDKVLVDAECTHDGSLKHIIKYEQWGWDTFERRFLDADRVASITLLQLQLLTNGFRLLKPGGTLVYSTCSFTKTQNEGVVERFLTNQANAELKEVDPAKHWPCRPGDLPHTLRFDPVTSNTSGLFIAKIVKRVT</sequence>
<dbReference type="InterPro" id="IPR029063">
    <property type="entry name" value="SAM-dependent_MTases_sf"/>
</dbReference>
<gene>
    <name evidence="7" type="ORF">CSSPTR1EN2_LOCUS4352</name>
</gene>
<dbReference type="PROSITE" id="PS51686">
    <property type="entry name" value="SAM_MT_RSMB_NOP"/>
    <property type="match status" value="1"/>
</dbReference>
<dbReference type="InterPro" id="IPR023269">
    <property type="entry name" value="RCMT_subfamily_9"/>
</dbReference>
<dbReference type="EMBL" id="OZ019904">
    <property type="protein sequence ID" value="CAK9198269.1"/>
    <property type="molecule type" value="Genomic_DNA"/>
</dbReference>
<feature type="binding site" evidence="5">
    <location>
        <position position="275"/>
    </location>
    <ligand>
        <name>S-adenosyl-L-methionine</name>
        <dbReference type="ChEBI" id="CHEBI:59789"/>
    </ligand>
</feature>
<keyword evidence="4 5" id="KW-0694">RNA-binding</keyword>
<dbReference type="Proteomes" id="UP001497512">
    <property type="component" value="Chromosome 12"/>
</dbReference>
<dbReference type="PRINTS" id="PR02010">
    <property type="entry name" value="RCMT9"/>
</dbReference>
<accession>A0ABP0TNA1</accession>
<evidence type="ECO:0000313" key="8">
    <source>
        <dbReference type="Proteomes" id="UP001497512"/>
    </source>
</evidence>